<feature type="region of interest" description="Disordered" evidence="1">
    <location>
        <begin position="32"/>
        <end position="52"/>
    </location>
</feature>
<proteinExistence type="predicted"/>
<evidence type="ECO:0000313" key="3">
    <source>
        <dbReference type="Proteomes" id="UP000002613"/>
    </source>
</evidence>
<name>D3RY09_FERPA</name>
<dbReference type="PaxDb" id="589924-Ferp_1216"/>
<reference evidence="3" key="1">
    <citation type="submission" date="2010-02" db="EMBL/GenBank/DDBJ databases">
        <title>Complete sequence of Ferroglobus placidus DSM 10642.</title>
        <authorList>
            <consortium name="US DOE Joint Genome Institute"/>
            <person name="Lucas S."/>
            <person name="Copeland A."/>
            <person name="Lapidus A."/>
            <person name="Cheng J.-F."/>
            <person name="Bruce D."/>
            <person name="Goodwin L."/>
            <person name="Pitluck S."/>
            <person name="Saunders E."/>
            <person name="Brettin T."/>
            <person name="Detter J.C."/>
            <person name="Han C."/>
            <person name="Tapia R."/>
            <person name="Larimer F."/>
            <person name="Land M."/>
            <person name="Hauser L."/>
            <person name="Kyrpides N."/>
            <person name="Ivanova N."/>
            <person name="Holmes D."/>
            <person name="Lovley D."/>
            <person name="Kyrpides N."/>
            <person name="Anderson I.J."/>
            <person name="Woyke T."/>
        </authorList>
    </citation>
    <scope>NUCLEOTIDE SEQUENCE [LARGE SCALE GENOMIC DNA]</scope>
    <source>
        <strain evidence="3">DSM 10642 / AEDII12DO</strain>
    </source>
</reference>
<dbReference type="RefSeq" id="WP_012965715.1">
    <property type="nucleotide sequence ID" value="NC_013849.1"/>
</dbReference>
<evidence type="ECO:0000313" key="2">
    <source>
        <dbReference type="EMBL" id="ADC65372.1"/>
    </source>
</evidence>
<keyword evidence="3" id="KW-1185">Reference proteome</keyword>
<gene>
    <name evidence="2" type="ordered locus">Ferp_1216</name>
</gene>
<accession>D3RY09</accession>
<dbReference type="HOGENOM" id="CLU_1131568_0_0_2"/>
<dbReference type="EMBL" id="CP001899">
    <property type="protein sequence ID" value="ADC65372.1"/>
    <property type="molecule type" value="Genomic_DNA"/>
</dbReference>
<dbReference type="Proteomes" id="UP000002613">
    <property type="component" value="Chromosome"/>
</dbReference>
<dbReference type="eggNOG" id="arCOG12287">
    <property type="taxonomic scope" value="Archaea"/>
</dbReference>
<sequence>MAKRIRKLWIAILLVLMTAAFAYANYSTPPEALPPPPEQHDSTTPPVKPKLVSTPDIQPENLRIVTETEKAKVVEIIKGDERIKKMLGNAKWKLLHISSYISTDGKVRAVIGLDSPTWVETEVYIKKFDEMALAKLWTESINVKVNLTSGKVASIYPNLGRGEGDVFTDEKVEAGRKAALQYAANFGKVNNSYLNAVYYIPNHYPEGIAFFRVFAEGKEFMVAVDLSSMEVVEEFTGEVKEIQHG</sequence>
<evidence type="ECO:0000256" key="1">
    <source>
        <dbReference type="SAM" id="MobiDB-lite"/>
    </source>
</evidence>
<reference evidence="2 3" key="2">
    <citation type="journal article" date="2011" name="Stand. Genomic Sci.">
        <title>Complete genome sequence of Ferroglobus placidus AEDII12DO.</title>
        <authorList>
            <person name="Anderson I."/>
            <person name="Risso C."/>
            <person name="Holmes D."/>
            <person name="Lucas S."/>
            <person name="Copeland A."/>
            <person name="Lapidus A."/>
            <person name="Cheng J.F."/>
            <person name="Bruce D."/>
            <person name="Goodwin L."/>
            <person name="Pitluck S."/>
            <person name="Saunders E."/>
            <person name="Brettin T."/>
            <person name="Detter J.C."/>
            <person name="Han C."/>
            <person name="Tapia R."/>
            <person name="Larimer F."/>
            <person name="Land M."/>
            <person name="Hauser L."/>
            <person name="Woyke T."/>
            <person name="Lovley D."/>
            <person name="Kyrpides N."/>
            <person name="Ivanova N."/>
        </authorList>
    </citation>
    <scope>NUCLEOTIDE SEQUENCE [LARGE SCALE GENOMIC DNA]</scope>
    <source>
        <strain evidence="3">DSM 10642 / AEDII12DO</strain>
    </source>
</reference>
<dbReference type="STRING" id="589924.Ferp_1216"/>
<dbReference type="AlphaFoldDB" id="D3RY09"/>
<organism evidence="2 3">
    <name type="scientific">Ferroglobus placidus (strain DSM 10642 / AEDII12DO)</name>
    <dbReference type="NCBI Taxonomy" id="589924"/>
    <lineage>
        <taxon>Archaea</taxon>
        <taxon>Methanobacteriati</taxon>
        <taxon>Methanobacteriota</taxon>
        <taxon>Archaeoglobi</taxon>
        <taxon>Archaeoglobales</taxon>
        <taxon>Archaeoglobaceae</taxon>
        <taxon>Ferroglobus</taxon>
    </lineage>
</organism>
<dbReference type="KEGG" id="fpl:Ferp_1216"/>
<dbReference type="GeneID" id="8778729"/>
<protein>
    <submittedName>
        <fullName evidence="2">Uncharacterized protein</fullName>
    </submittedName>
</protein>